<feature type="region of interest" description="Disordered" evidence="1">
    <location>
        <begin position="75"/>
        <end position="102"/>
    </location>
</feature>
<sequence length="102" mass="11348">MAQQAARIVRDDVMDGEPRVDGRRITVLRVQGLVETRGLPAAEVAAMHDLDVADVYAALTYYYEHPDEIASIQEQRENREQTARDAGAPTIEELAVDHEETG</sequence>
<proteinExistence type="predicted"/>
<protein>
    <submittedName>
        <fullName evidence="2">DUF433 domain-containing protein</fullName>
    </submittedName>
</protein>
<evidence type="ECO:0000313" key="3">
    <source>
        <dbReference type="Proteomes" id="UP001595925"/>
    </source>
</evidence>
<dbReference type="EMBL" id="JBHSJG010000003">
    <property type="protein sequence ID" value="MFC4986306.1"/>
    <property type="molecule type" value="Genomic_DNA"/>
</dbReference>
<evidence type="ECO:0000256" key="1">
    <source>
        <dbReference type="SAM" id="MobiDB-lite"/>
    </source>
</evidence>
<evidence type="ECO:0000313" key="2">
    <source>
        <dbReference type="EMBL" id="MFC4986306.1"/>
    </source>
</evidence>
<dbReference type="PANTHER" id="PTHR34849:SF1">
    <property type="entry name" value="SLR0770 PROTEIN"/>
    <property type="match status" value="1"/>
</dbReference>
<name>A0ABD5Q9A2_9EURY</name>
<organism evidence="2 3">
    <name type="scientific">Saliphagus infecundisoli</name>
    <dbReference type="NCBI Taxonomy" id="1849069"/>
    <lineage>
        <taxon>Archaea</taxon>
        <taxon>Methanobacteriati</taxon>
        <taxon>Methanobacteriota</taxon>
        <taxon>Stenosarchaea group</taxon>
        <taxon>Halobacteria</taxon>
        <taxon>Halobacteriales</taxon>
        <taxon>Natrialbaceae</taxon>
        <taxon>Saliphagus</taxon>
    </lineage>
</organism>
<dbReference type="Proteomes" id="UP001595925">
    <property type="component" value="Unassembled WGS sequence"/>
</dbReference>
<reference evidence="2 3" key="1">
    <citation type="journal article" date="2019" name="Int. J. Syst. Evol. Microbiol.">
        <title>The Global Catalogue of Microorganisms (GCM) 10K type strain sequencing project: providing services to taxonomists for standard genome sequencing and annotation.</title>
        <authorList>
            <consortium name="The Broad Institute Genomics Platform"/>
            <consortium name="The Broad Institute Genome Sequencing Center for Infectious Disease"/>
            <person name="Wu L."/>
            <person name="Ma J."/>
        </authorList>
    </citation>
    <scope>NUCLEOTIDE SEQUENCE [LARGE SCALE GENOMIC DNA]</scope>
    <source>
        <strain evidence="2 3">CGMCC 1.15824</strain>
    </source>
</reference>
<accession>A0ABD5Q9A2</accession>
<dbReference type="SUPFAM" id="SSF46689">
    <property type="entry name" value="Homeodomain-like"/>
    <property type="match status" value="1"/>
</dbReference>
<dbReference type="AlphaFoldDB" id="A0ABD5Q9A2"/>
<dbReference type="Pfam" id="PF04255">
    <property type="entry name" value="DUF433"/>
    <property type="match status" value="1"/>
</dbReference>
<dbReference type="InterPro" id="IPR036388">
    <property type="entry name" value="WH-like_DNA-bd_sf"/>
</dbReference>
<dbReference type="RefSeq" id="WP_224829463.1">
    <property type="nucleotide sequence ID" value="NZ_JAIVEF010000013.1"/>
</dbReference>
<keyword evidence="3" id="KW-1185">Reference proteome</keyword>
<dbReference type="InterPro" id="IPR007367">
    <property type="entry name" value="DUF433"/>
</dbReference>
<comment type="caution">
    <text evidence="2">The sequence shown here is derived from an EMBL/GenBank/DDBJ whole genome shotgun (WGS) entry which is preliminary data.</text>
</comment>
<dbReference type="InterPro" id="IPR009057">
    <property type="entry name" value="Homeodomain-like_sf"/>
</dbReference>
<dbReference type="PANTHER" id="PTHR34849">
    <property type="entry name" value="SSL5025 PROTEIN"/>
    <property type="match status" value="1"/>
</dbReference>
<dbReference type="Gene3D" id="1.10.10.10">
    <property type="entry name" value="Winged helix-like DNA-binding domain superfamily/Winged helix DNA-binding domain"/>
    <property type="match status" value="1"/>
</dbReference>
<gene>
    <name evidence="2" type="ORF">ACFPFO_00655</name>
</gene>